<evidence type="ECO:0000313" key="6">
    <source>
        <dbReference type="EMBL" id="PJJ58558.1"/>
    </source>
</evidence>
<dbReference type="Pfam" id="PF21079">
    <property type="entry name" value="GDH_HM2"/>
    <property type="match status" value="1"/>
</dbReference>
<gene>
    <name evidence="6" type="ORF">CLV56_2809</name>
</gene>
<dbReference type="GO" id="GO:0004352">
    <property type="term" value="F:glutamate dehydrogenase (NAD+) activity"/>
    <property type="evidence" value="ECO:0007669"/>
    <property type="project" value="InterPro"/>
</dbReference>
<evidence type="ECO:0000259" key="4">
    <source>
        <dbReference type="Pfam" id="PF21076"/>
    </source>
</evidence>
<dbReference type="InterPro" id="IPR028971">
    <property type="entry name" value="NAD-GDH_cat"/>
</dbReference>
<reference evidence="6 7" key="1">
    <citation type="submission" date="2017-11" db="EMBL/GenBank/DDBJ databases">
        <title>Genomic Encyclopedia of Archaeal and Bacterial Type Strains, Phase II (KMG-II): From Individual Species to Whole Genera.</title>
        <authorList>
            <person name="Goeker M."/>
        </authorList>
    </citation>
    <scope>NUCLEOTIDE SEQUENCE [LARGE SCALE GENOMIC DNA]</scope>
    <source>
        <strain evidence="6 7">DSM 27763</strain>
    </source>
</reference>
<dbReference type="SUPFAM" id="SSF51735">
    <property type="entry name" value="NAD(P)-binding Rossmann-fold domains"/>
    <property type="match status" value="1"/>
</dbReference>
<dbReference type="InterPro" id="IPR049059">
    <property type="entry name" value="NAD_Glu_DH_HM1"/>
</dbReference>
<accession>A0A2M9BKT1</accession>
<feature type="domain" description="NAD-glutamate dehydrogenase N-terminal ACT1" evidence="3">
    <location>
        <begin position="17"/>
        <end position="159"/>
    </location>
</feature>
<protein>
    <submittedName>
        <fullName evidence="6">Glutamate dehydrogenase</fullName>
    </submittedName>
</protein>
<evidence type="ECO:0000259" key="2">
    <source>
        <dbReference type="Pfam" id="PF21074"/>
    </source>
</evidence>
<dbReference type="PANTHER" id="PTHR43403:SF1">
    <property type="entry name" value="NAD-SPECIFIC GLUTAMATE DEHYDROGENASE"/>
    <property type="match status" value="1"/>
</dbReference>
<feature type="domain" description="NAD-glutamate dehydrogenase ACT2" evidence="4">
    <location>
        <begin position="392"/>
        <end position="483"/>
    </location>
</feature>
<dbReference type="EMBL" id="PGEZ01000001">
    <property type="protein sequence ID" value="PJJ58558.1"/>
    <property type="molecule type" value="Genomic_DNA"/>
</dbReference>
<keyword evidence="7" id="KW-1185">Reference proteome</keyword>
<dbReference type="Pfam" id="PF21075">
    <property type="entry name" value="GDH_ACT1"/>
    <property type="match status" value="1"/>
</dbReference>
<dbReference type="PIRSF" id="PIRSF036761">
    <property type="entry name" value="GDH_Mll4104"/>
    <property type="match status" value="1"/>
</dbReference>
<feature type="domain" description="NAD-glutamate dehydrogenase catalytic" evidence="1">
    <location>
        <begin position="711"/>
        <end position="1206"/>
    </location>
</feature>
<feature type="domain" description="NAD-glutamate dehydrogenase ACT3" evidence="5">
    <location>
        <begin position="549"/>
        <end position="607"/>
    </location>
</feature>
<dbReference type="Pfam" id="PF21078">
    <property type="entry name" value="GDH_HM3"/>
    <property type="match status" value="1"/>
</dbReference>
<name>A0A2M9BKT1_9ACTN</name>
<feature type="domain" description="NAD-specific glutamate dehydrogenase C-terminal" evidence="2">
    <location>
        <begin position="1253"/>
        <end position="1588"/>
    </location>
</feature>
<dbReference type="Pfam" id="PF21077">
    <property type="entry name" value="GDH_ACT3"/>
    <property type="match status" value="1"/>
</dbReference>
<dbReference type="InterPro" id="IPR024727">
    <property type="entry name" value="NAD_Glu_DH_N_ACT1"/>
</dbReference>
<comment type="caution">
    <text evidence="6">The sequence shown here is derived from an EMBL/GenBank/DDBJ whole genome shotgun (WGS) entry which is preliminary data.</text>
</comment>
<evidence type="ECO:0000259" key="1">
    <source>
        <dbReference type="Pfam" id="PF05088"/>
    </source>
</evidence>
<organism evidence="6 7">
    <name type="scientific">Mumia flava</name>
    <dbReference type="NCBI Taxonomy" id="1348852"/>
    <lineage>
        <taxon>Bacteria</taxon>
        <taxon>Bacillati</taxon>
        <taxon>Actinomycetota</taxon>
        <taxon>Actinomycetes</taxon>
        <taxon>Propionibacteriales</taxon>
        <taxon>Nocardioidaceae</taxon>
        <taxon>Mumia</taxon>
    </lineage>
</organism>
<dbReference type="InterPro" id="IPR049064">
    <property type="entry name" value="NAD_Glu_DH_ACT3"/>
</dbReference>
<evidence type="ECO:0000259" key="5">
    <source>
        <dbReference type="Pfam" id="PF21077"/>
    </source>
</evidence>
<dbReference type="Pfam" id="PF05088">
    <property type="entry name" value="Bac_GDH_CD"/>
    <property type="match status" value="1"/>
</dbReference>
<dbReference type="OrthoDB" id="9758052at2"/>
<proteinExistence type="predicted"/>
<dbReference type="Pfam" id="PF21076">
    <property type="entry name" value="GDH_ACT2"/>
    <property type="match status" value="1"/>
</dbReference>
<dbReference type="Pfam" id="PF21074">
    <property type="entry name" value="GDH_C"/>
    <property type="match status" value="1"/>
</dbReference>
<dbReference type="InterPro" id="IPR048381">
    <property type="entry name" value="GDH_C"/>
</dbReference>
<dbReference type="InterPro" id="IPR049056">
    <property type="entry name" value="NAD_Glu_DH_HM3"/>
</dbReference>
<dbReference type="InterPro" id="IPR049058">
    <property type="entry name" value="NAD_Glu_DH_HM2"/>
</dbReference>
<dbReference type="InterPro" id="IPR007780">
    <property type="entry name" value="NAD_Glu_DH_bac"/>
</dbReference>
<dbReference type="SUPFAM" id="SSF53223">
    <property type="entry name" value="Aminoacid dehydrogenase-like, N-terminal domain"/>
    <property type="match status" value="1"/>
</dbReference>
<dbReference type="GO" id="GO:0006538">
    <property type="term" value="P:L-glutamate catabolic process"/>
    <property type="evidence" value="ECO:0007669"/>
    <property type="project" value="InterPro"/>
</dbReference>
<sequence length="1592" mass="176181">MSLDRSHDVDEIVDAMLHSYYLHVPEEETARRSRARLVGAVRNHAELAARRRPGETLVKVWRPEGREDGWDAGGHLVLQVVTDDRAFLVDSTVGYLGRAGYEVDWLVHPQPVVERDADGRLLSFLGPHGAADVGVRESWMHLEIDAVDDPDAASTIEAGVRRVLRDVAVVNDDWDPMRSRAREIVAELRSDPPRLPHDEVQEAAQLLAWLADDNFTFLGYREYDLVGEPGDERLAPVGSSGLGILRTPSRSRGRDGSSFDRLPPQVRARARERTLLVITKANSRATVHRTAYLDYIGVKTFDAAGNVVGERRFLGLLASSAYTGSVTRIPILSSKVAGVVTALGYEPDSHAAKAILDLLETYPRDELFQVPADSLAHIAETLIHLQERRQVRLFVRRDTYDRFLSVLVYLPRDRYTTTVRREVERMVAERVGGDPTIDYSVWVSESRLARVNLVVRPRRGNALGTLDADRLQADVAAVVRSWEDGLADAVDARLGSSRTAETLAGFEGAFGANYTEDVSPSEAVDDLIAVRSMLAAGRDIAVRVLRDPDDPVSLTLRLCTTAPAALTDVLPVFASLGVDVLDERPYEWASRPRPVWVYAFSARVSGRPDDAGLARLTDAFVACWEDRAEVDGFNRLVLAAELSWRQVVVLRAYARYMQQAGTPFSPESLQAVLLAETAAVRCLLDLFEARFDPAREGDRGTSVDGVESLLRTLLDDVEGLDADRVLRSYRTLIRATLRTSFFQRDDRGRPRSYVGFKLSPRDIPDLPEPRPAYEIFCYSPRVEGVHLRFGAVARGGLRWSDRRDDFRTEVLGLVKAQMVKNAVIVPVGAKGGFFCKRLPDPAKDRQAWQAEGIACYETFVSAMLDLTDNRVGDAVVPPPDLVRHDGDDSYLVVAADKGTASFSDIANRISLDRGFWLGDAFASGGSAGYDHKEMGITARGAWVSVQRHFREMGVDCQREDFTCVGVGDMSGDVFGNGMLLSEHTRLVAAFDHRHIFVDPDPDAARSFVERQRMFALPRSSWDDYDRDLISAGGGVFSRTAKSIPVSVQMREALGIDDDVDSMRPPELLRAILLAPVDLLWNGGIGTYVKASTESHADVGDKANNTIRVDGAELRCRCVGEGGNLGLTQLGRIEYALAGGRINTDFIDNSAGVDTSDHEVNIKILLDRVVDRGDLEPQARDRLLATMTDDVARLVLEHNDAQNVSLAGSVADSVSLLHAHAGWMMRLEKAGYLDRGLEDLPSDKQLAERRSQGVGMTAPELAVLLAYTKIVLTDELMDSGLVSDDYYRAHLYRYFPEALRQDYRQEMLAHPLRKEIVVTAVANEMVDRAGISFFHRLSGETGASASDLARARSIAAEICGEGELVERVDTLNNRVGSDVQEQMRGAVQALVERMARWLINHRRYADVDETVTHFDPVVHRLRRELPELMVGREREAWQERVDSYAASGVPEQDAREFAALPTAYAAIAVADVALGSGADADEVGRVFFELSQQLGLDLLSHRVQALPRDDRWRSMARAALRDDLMGVQAELTRQVLASTDPEQSPHERVKAWGESEAAVLARAEETLEEIWGADTPDLARLSVGLRVVRTLLT</sequence>
<dbReference type="PANTHER" id="PTHR43403">
    <property type="entry name" value="NAD-SPECIFIC GLUTAMATE DEHYDROGENASE"/>
    <property type="match status" value="1"/>
</dbReference>
<dbReference type="Proteomes" id="UP000230842">
    <property type="component" value="Unassembled WGS sequence"/>
</dbReference>
<dbReference type="InterPro" id="IPR046346">
    <property type="entry name" value="Aminoacid_DH-like_N_sf"/>
</dbReference>
<dbReference type="InterPro" id="IPR049062">
    <property type="entry name" value="NAD_Glu_DH_ACT2"/>
</dbReference>
<evidence type="ECO:0000313" key="7">
    <source>
        <dbReference type="Proteomes" id="UP000230842"/>
    </source>
</evidence>
<dbReference type="GO" id="GO:0004069">
    <property type="term" value="F:L-aspartate:2-oxoglutarate aminotransferase activity"/>
    <property type="evidence" value="ECO:0007669"/>
    <property type="project" value="InterPro"/>
</dbReference>
<evidence type="ECO:0000259" key="3">
    <source>
        <dbReference type="Pfam" id="PF21075"/>
    </source>
</evidence>
<dbReference type="RefSeq" id="WP_100414978.1">
    <property type="nucleotide sequence ID" value="NZ_PGEZ01000001.1"/>
</dbReference>
<dbReference type="Pfam" id="PF21073">
    <property type="entry name" value="GDH_HM1"/>
    <property type="match status" value="1"/>
</dbReference>
<dbReference type="InterPro" id="IPR036291">
    <property type="entry name" value="NAD(P)-bd_dom_sf"/>
</dbReference>